<keyword evidence="3" id="KW-1185">Reference proteome</keyword>
<keyword evidence="1" id="KW-0812">Transmembrane</keyword>
<sequence length="342" mass="41494">MFHVLNCILQSYYYVFYEKNNYAQLKKYRSMGLHQIIKNYLSEIYLDFLDRYVYIPELRQSTYQKDKFYLELLYFGHNLWQFINLRQKDFRRIYFSIQYYGDYINYVFAVLSSMRQVLIKTLAQFSYDNLIFGCFIKFNFKKSETLKNVILEQFILLLKIQSYEVLEIELLKIQEMLVFIKRNQQKIEKSIVELKLKNYLQRFTFNICLRINLIVHSYLLIAIKSYLFSVLLSIIKRPFTLDLSDFLALLLLLLRLKLQHIYFLKAYSFHQLLCNNMFLILLLKLCMKDYAQNILQSLLNYLLNIGNRFLDFCIFIIANLAEIDGKKSLIQRYCQILILDRR</sequence>
<organism evidence="2 3">
    <name type="scientific">Paramecium sonneborni</name>
    <dbReference type="NCBI Taxonomy" id="65129"/>
    <lineage>
        <taxon>Eukaryota</taxon>
        <taxon>Sar</taxon>
        <taxon>Alveolata</taxon>
        <taxon>Ciliophora</taxon>
        <taxon>Intramacronucleata</taxon>
        <taxon>Oligohymenophorea</taxon>
        <taxon>Peniculida</taxon>
        <taxon>Parameciidae</taxon>
        <taxon>Paramecium</taxon>
    </lineage>
</organism>
<dbReference type="EMBL" id="CAJJDN010000365">
    <property type="protein sequence ID" value="CAD8131054.1"/>
    <property type="molecule type" value="Genomic_DNA"/>
</dbReference>
<gene>
    <name evidence="2" type="ORF">PSON_ATCC_30995.1.T3650004</name>
</gene>
<evidence type="ECO:0008006" key="4">
    <source>
        <dbReference type="Google" id="ProtNLM"/>
    </source>
</evidence>
<name>A0A8S1RX41_9CILI</name>
<proteinExistence type="predicted"/>
<evidence type="ECO:0000256" key="1">
    <source>
        <dbReference type="SAM" id="Phobius"/>
    </source>
</evidence>
<reference evidence="2" key="1">
    <citation type="submission" date="2021-01" db="EMBL/GenBank/DDBJ databases">
        <authorList>
            <consortium name="Genoscope - CEA"/>
            <person name="William W."/>
        </authorList>
    </citation>
    <scope>NUCLEOTIDE SEQUENCE</scope>
</reference>
<keyword evidence="1" id="KW-1133">Transmembrane helix</keyword>
<comment type="caution">
    <text evidence="2">The sequence shown here is derived from an EMBL/GenBank/DDBJ whole genome shotgun (WGS) entry which is preliminary data.</text>
</comment>
<evidence type="ECO:0000313" key="2">
    <source>
        <dbReference type="EMBL" id="CAD8131054.1"/>
    </source>
</evidence>
<evidence type="ECO:0000313" key="3">
    <source>
        <dbReference type="Proteomes" id="UP000692954"/>
    </source>
</evidence>
<accession>A0A8S1RX41</accession>
<feature type="transmembrane region" description="Helical" evidence="1">
    <location>
        <begin position="213"/>
        <end position="234"/>
    </location>
</feature>
<dbReference type="Proteomes" id="UP000692954">
    <property type="component" value="Unassembled WGS sequence"/>
</dbReference>
<protein>
    <recommendedName>
        <fullName evidence="4">Transmembrane protein</fullName>
    </recommendedName>
</protein>
<keyword evidence="1" id="KW-0472">Membrane</keyword>
<feature type="transmembrane region" description="Helical" evidence="1">
    <location>
        <begin position="269"/>
        <end position="286"/>
    </location>
</feature>
<dbReference type="AlphaFoldDB" id="A0A8S1RX41"/>